<accession>A0ABN2A4C6</accession>
<dbReference type="SUPFAM" id="SSF52833">
    <property type="entry name" value="Thioredoxin-like"/>
    <property type="match status" value="1"/>
</dbReference>
<name>A0ABN2A4C6_9ACTN</name>
<evidence type="ECO:0000256" key="1">
    <source>
        <dbReference type="SAM" id="MobiDB-lite"/>
    </source>
</evidence>
<keyword evidence="3" id="KW-1185">Reference proteome</keyword>
<gene>
    <name evidence="2" type="ORF">GCM10009741_04790</name>
</gene>
<dbReference type="Pfam" id="PF05988">
    <property type="entry name" value="DUF899"/>
    <property type="match status" value="1"/>
</dbReference>
<dbReference type="InterPro" id="IPR010296">
    <property type="entry name" value="DUF899_thioredox"/>
</dbReference>
<dbReference type="Proteomes" id="UP001500363">
    <property type="component" value="Unassembled WGS sequence"/>
</dbReference>
<dbReference type="EMBL" id="BAAANC010000001">
    <property type="protein sequence ID" value="GAA1510690.1"/>
    <property type="molecule type" value="Genomic_DNA"/>
</dbReference>
<sequence>MSLPDVVSREEWLAARKQLLIEEKEFTKRRDALNADRRRLPMVRIDEDYRFTGPNGELGLADLFEGRAQLVVYHFMFHPEWDAGCPNCSGFADEIGRLEGLTDRNTTFAAISRAPYEKIAAYEKRMGWTFPWYSSGASTFNYDFHVTFDPAVRPVEYNYRTLAEWEALGNGDHVTGEHPFDLHGLSCFLRTDEAVHHTYSTYGRGVDAMGFAANALDLTALGRQEPWEEPKGRTPGTAPVAGDPRITHRETDEPCH</sequence>
<reference evidence="2 3" key="1">
    <citation type="journal article" date="2019" name="Int. J. Syst. Evol. Microbiol.">
        <title>The Global Catalogue of Microorganisms (GCM) 10K type strain sequencing project: providing services to taxonomists for standard genome sequencing and annotation.</title>
        <authorList>
            <consortium name="The Broad Institute Genomics Platform"/>
            <consortium name="The Broad Institute Genome Sequencing Center for Infectious Disease"/>
            <person name="Wu L."/>
            <person name="Ma J."/>
        </authorList>
    </citation>
    <scope>NUCLEOTIDE SEQUENCE [LARGE SCALE GENOMIC DNA]</scope>
    <source>
        <strain evidence="2 3">JCM 14303</strain>
    </source>
</reference>
<protein>
    <submittedName>
        <fullName evidence="2">DUF899 domain-containing protein</fullName>
    </submittedName>
</protein>
<feature type="compositionally biased region" description="Basic and acidic residues" evidence="1">
    <location>
        <begin position="245"/>
        <end position="256"/>
    </location>
</feature>
<evidence type="ECO:0000313" key="3">
    <source>
        <dbReference type="Proteomes" id="UP001500363"/>
    </source>
</evidence>
<dbReference type="InterPro" id="IPR036249">
    <property type="entry name" value="Thioredoxin-like_sf"/>
</dbReference>
<proteinExistence type="predicted"/>
<evidence type="ECO:0000313" key="2">
    <source>
        <dbReference type="EMBL" id="GAA1510690.1"/>
    </source>
</evidence>
<organism evidence="2 3">
    <name type="scientific">Kribbella lupini</name>
    <dbReference type="NCBI Taxonomy" id="291602"/>
    <lineage>
        <taxon>Bacteria</taxon>
        <taxon>Bacillati</taxon>
        <taxon>Actinomycetota</taxon>
        <taxon>Actinomycetes</taxon>
        <taxon>Propionibacteriales</taxon>
        <taxon>Kribbellaceae</taxon>
        <taxon>Kribbella</taxon>
    </lineage>
</organism>
<comment type="caution">
    <text evidence="2">The sequence shown here is derived from an EMBL/GenBank/DDBJ whole genome shotgun (WGS) entry which is preliminary data.</text>
</comment>
<dbReference type="RefSeq" id="WP_344168558.1">
    <property type="nucleotide sequence ID" value="NZ_BAAANC010000001.1"/>
</dbReference>
<feature type="region of interest" description="Disordered" evidence="1">
    <location>
        <begin position="226"/>
        <end position="256"/>
    </location>
</feature>